<dbReference type="AlphaFoldDB" id="A0A4U5NUR4"/>
<name>A0A4U5NUR4_STECR</name>
<dbReference type="Proteomes" id="UP000298663">
    <property type="component" value="Unassembled WGS sequence"/>
</dbReference>
<evidence type="ECO:0000313" key="2">
    <source>
        <dbReference type="Proteomes" id="UP000298663"/>
    </source>
</evidence>
<sequence length="100" mass="11767">MKSAQVGYSKDFLIAVNRLRDSLEPIEDSPSDFLVAYFDFFHKTVLEISDIHESLLRTSAFQRLLKGQSVFRSYQTRRPLNEMDFSGSQHFKPLKFFRRS</sequence>
<reference evidence="1 2" key="1">
    <citation type="journal article" date="2015" name="Genome Biol.">
        <title>Comparative genomics of Steinernema reveals deeply conserved gene regulatory networks.</title>
        <authorList>
            <person name="Dillman A.R."/>
            <person name="Macchietto M."/>
            <person name="Porter C.F."/>
            <person name="Rogers A."/>
            <person name="Williams B."/>
            <person name="Antoshechkin I."/>
            <person name="Lee M.M."/>
            <person name="Goodwin Z."/>
            <person name="Lu X."/>
            <person name="Lewis E.E."/>
            <person name="Goodrich-Blair H."/>
            <person name="Stock S.P."/>
            <person name="Adams B.J."/>
            <person name="Sternberg P.W."/>
            <person name="Mortazavi A."/>
        </authorList>
    </citation>
    <scope>NUCLEOTIDE SEQUENCE [LARGE SCALE GENOMIC DNA]</scope>
    <source>
        <strain evidence="1 2">ALL</strain>
    </source>
</reference>
<gene>
    <name evidence="1" type="ORF">L596_011561</name>
</gene>
<accession>A0A4U5NUR4</accession>
<comment type="caution">
    <text evidence="1">The sequence shown here is derived from an EMBL/GenBank/DDBJ whole genome shotgun (WGS) entry which is preliminary data.</text>
</comment>
<organism evidence="1 2">
    <name type="scientific">Steinernema carpocapsae</name>
    <name type="common">Entomopathogenic nematode</name>
    <dbReference type="NCBI Taxonomy" id="34508"/>
    <lineage>
        <taxon>Eukaryota</taxon>
        <taxon>Metazoa</taxon>
        <taxon>Ecdysozoa</taxon>
        <taxon>Nematoda</taxon>
        <taxon>Chromadorea</taxon>
        <taxon>Rhabditida</taxon>
        <taxon>Tylenchina</taxon>
        <taxon>Panagrolaimomorpha</taxon>
        <taxon>Strongyloidoidea</taxon>
        <taxon>Steinernematidae</taxon>
        <taxon>Steinernema</taxon>
    </lineage>
</organism>
<reference evidence="1 2" key="2">
    <citation type="journal article" date="2019" name="G3 (Bethesda)">
        <title>Hybrid Assembly of the Genome of the Entomopathogenic Nematode Steinernema carpocapsae Identifies the X-Chromosome.</title>
        <authorList>
            <person name="Serra L."/>
            <person name="Macchietto M."/>
            <person name="Macias-Munoz A."/>
            <person name="McGill C.J."/>
            <person name="Rodriguez I.M."/>
            <person name="Rodriguez B."/>
            <person name="Murad R."/>
            <person name="Mortazavi A."/>
        </authorList>
    </citation>
    <scope>NUCLEOTIDE SEQUENCE [LARGE SCALE GENOMIC DNA]</scope>
    <source>
        <strain evidence="1 2">ALL</strain>
    </source>
</reference>
<keyword evidence="2" id="KW-1185">Reference proteome</keyword>
<dbReference type="EMBL" id="AZBU02000003">
    <property type="protein sequence ID" value="TKR87102.1"/>
    <property type="molecule type" value="Genomic_DNA"/>
</dbReference>
<proteinExistence type="predicted"/>
<evidence type="ECO:0000313" key="1">
    <source>
        <dbReference type="EMBL" id="TKR87102.1"/>
    </source>
</evidence>
<protein>
    <submittedName>
        <fullName evidence="1">Uncharacterized protein</fullName>
    </submittedName>
</protein>